<comment type="caution">
    <text evidence="1">The sequence shown here is derived from an EMBL/GenBank/DDBJ whole genome shotgun (WGS) entry which is preliminary data.</text>
</comment>
<sequence length="53" mass="6425">MGTGRLKWIYYYSTEVGMVQQLVFEDPLTEEELIVNGYQYLKSEKVDRYPWEE</sequence>
<reference evidence="1" key="1">
    <citation type="submission" date="2019-08" db="EMBL/GenBank/DDBJ databases">
        <authorList>
            <person name="Kucharzyk K."/>
            <person name="Murdoch R.W."/>
            <person name="Higgins S."/>
            <person name="Loffler F."/>
        </authorList>
    </citation>
    <scope>NUCLEOTIDE SEQUENCE</scope>
</reference>
<protein>
    <submittedName>
        <fullName evidence="1">Uncharacterized protein</fullName>
    </submittedName>
</protein>
<proteinExistence type="predicted"/>
<dbReference type="AlphaFoldDB" id="A0A645DPV9"/>
<evidence type="ECO:0000313" key="1">
    <source>
        <dbReference type="EMBL" id="MPM91326.1"/>
    </source>
</evidence>
<gene>
    <name evidence="1" type="ORF">SDC9_138454</name>
</gene>
<name>A0A645DPV9_9ZZZZ</name>
<organism evidence="1">
    <name type="scientific">bioreactor metagenome</name>
    <dbReference type="NCBI Taxonomy" id="1076179"/>
    <lineage>
        <taxon>unclassified sequences</taxon>
        <taxon>metagenomes</taxon>
        <taxon>ecological metagenomes</taxon>
    </lineage>
</organism>
<dbReference type="EMBL" id="VSSQ01038396">
    <property type="protein sequence ID" value="MPM91326.1"/>
    <property type="molecule type" value="Genomic_DNA"/>
</dbReference>
<accession>A0A645DPV9</accession>